<evidence type="ECO:0000313" key="3">
    <source>
        <dbReference type="Proteomes" id="UP000615446"/>
    </source>
</evidence>
<proteinExistence type="predicted"/>
<dbReference type="AlphaFoldDB" id="A0A8H3L9W9"/>
<feature type="compositionally biased region" description="Polar residues" evidence="1">
    <location>
        <begin position="1"/>
        <end position="18"/>
    </location>
</feature>
<protein>
    <submittedName>
        <fullName evidence="2">Uncharacterized protein</fullName>
    </submittedName>
</protein>
<sequence>MSTRTPTKNSRNTRSMTKTRNEVPPGSGLLTEQSIVNDTYNIDKQTNKPSNKKARVTLHQDEDTNFDSHSSGTETVLPTNAKENLNTTNTLNNNEYNLQLPPEPTLASLSQDVSSLQASIHNPYMIVDYQDNAPIINQHNNHTTSPETQNQQTTPSMKTTQSLQIEHISLDDQKRIHSTSSTPF</sequence>
<accession>A0A8H3L9W9</accession>
<dbReference type="EMBL" id="BLAL01000068">
    <property type="protein sequence ID" value="GES83289.1"/>
    <property type="molecule type" value="Genomic_DNA"/>
</dbReference>
<reference evidence="2" key="1">
    <citation type="submission" date="2019-10" db="EMBL/GenBank/DDBJ databases">
        <title>Conservation and host-specific expression of non-tandemly repeated heterogenous ribosome RNA gene in arbuscular mycorrhizal fungi.</title>
        <authorList>
            <person name="Maeda T."/>
            <person name="Kobayashi Y."/>
            <person name="Nakagawa T."/>
            <person name="Ezawa T."/>
            <person name="Yamaguchi K."/>
            <person name="Bino T."/>
            <person name="Nishimoto Y."/>
            <person name="Shigenobu S."/>
            <person name="Kawaguchi M."/>
        </authorList>
    </citation>
    <scope>NUCLEOTIDE SEQUENCE</scope>
    <source>
        <strain evidence="2">HR1</strain>
    </source>
</reference>
<gene>
    <name evidence="2" type="ORF">RCL2_001044800</name>
</gene>
<feature type="region of interest" description="Disordered" evidence="1">
    <location>
        <begin position="136"/>
        <end position="159"/>
    </location>
</feature>
<feature type="region of interest" description="Disordered" evidence="1">
    <location>
        <begin position="1"/>
        <end position="30"/>
    </location>
</feature>
<dbReference type="Proteomes" id="UP000615446">
    <property type="component" value="Unassembled WGS sequence"/>
</dbReference>
<comment type="caution">
    <text evidence="2">The sequence shown here is derived from an EMBL/GenBank/DDBJ whole genome shotgun (WGS) entry which is preliminary data.</text>
</comment>
<evidence type="ECO:0000256" key="1">
    <source>
        <dbReference type="SAM" id="MobiDB-lite"/>
    </source>
</evidence>
<evidence type="ECO:0000313" key="2">
    <source>
        <dbReference type="EMBL" id="GES83289.1"/>
    </source>
</evidence>
<organism evidence="2 3">
    <name type="scientific">Rhizophagus clarus</name>
    <dbReference type="NCBI Taxonomy" id="94130"/>
    <lineage>
        <taxon>Eukaryota</taxon>
        <taxon>Fungi</taxon>
        <taxon>Fungi incertae sedis</taxon>
        <taxon>Mucoromycota</taxon>
        <taxon>Glomeromycotina</taxon>
        <taxon>Glomeromycetes</taxon>
        <taxon>Glomerales</taxon>
        <taxon>Glomeraceae</taxon>
        <taxon>Rhizophagus</taxon>
    </lineage>
</organism>
<name>A0A8H3L9W9_9GLOM</name>